<accession>A0A1X7CK51</accession>
<dbReference type="STRING" id="1519643.SAMN06295933_0993"/>
<sequence>MRYTNVTRLLIKSGIGLLVAAGIALLVMQALNRDNPSQNSDKKIEEAKRPDSSSIRTPVMPPAADKTVQPSISPATESGPAADTDSGVGINPDSNYELAKAALNNGKKDTEQIPQKKSQKPRTTVSRKKSPVIPAPTVRRTRPKKKNAVRPTPAIKAEKEAPSVVPAVVPAPVVTQETTVDREPTKVSELDTPVYTNKNFANENQPVAEGDIIFDVFLRHQLVYRGLFCQGRGGNLFVPIGELFNILGFAIEVTPQGAEGWFIKERRKFSFSLSTGETLSNGKPYILPMDKFFYFEGDIYMEIEQFNSLFPVEMKPDFQNLILWITPQERLPKELMKMRQDERRIYQAKNGLRYPLRDLDYASIAPPRLDAKMSISYQDKNKAQSTSTSAAGLYRGDLFYMSSSLYGAVSYDQTKDKSKLDLHDFSLTAERLFLDNPYIEKITIGDIIPASTPLGSSGNLQRGVRVSNINPMSSSTSDTRTFAGKGIPGWDVELYRNNQLIGFQTIDVSGNYLFEDVTLNYGVNRFKLILYGTEGQQETREEVVTIGSPLTLGEVQYDTSFSQQGVGVFNEDISKVDDTNTPLKGTTLVKSGVNVGIGNGLGARAGLTMDTFSGKQRTVGSVGLSGGYDVFLGQLDIGYSTLDSTILQGTVRGQLEGGQSINMGASYQFSDQYIESSTKNNLQFGLSDTADFTKFLKMSYSANIARTTQHTNFNKDSIYYDLSGSLNFFSDIGHFSSNLGGRLYENKVSSEEPNLYGSFAFYRGFKDGSIRANAEFGVDDSDESYLKTLSSTGNLRISPKINTSVTVSKYLTGEELLSVGNTWSYSLGKISPYIQGTWYNDDSYFLYAGFSLSVDFDPSTYLPQLSGGGSSSGGAACLVYNDKNYNNIFDNGDEPLEDVTLKAYQSNKHTITDENGRAFLYQLPPLHSTDISVDEDMLKDIRLAPKGGVAITPREGKVYDLEFPLHVCGEIDGYAYRIVDDKTKGRSQVPIQLLDKDNKVIDHAWTEQDGFFAIAKILPGRYKLRIDPEYLEKKSYSGTVLSGTTVDDIEINRDGNIVSDAFLLFGENKVITLLKDKFTAKLKMGDDAQKFFNYADLDTPQETSVMSTESRISNLLTQINEGNAEDLDAETTAGNTNSNAVATNEAPSPQETVNNREPITNYALIVDVFASAKSAQHAISHYEKIYSDKLKGYSLSYQKEGAGFSVILAGVNNKSEILAMANLFMCTPQLVKISDSN</sequence>
<keyword evidence="2" id="KW-1133">Transmembrane helix</keyword>
<reference evidence="4" key="1">
    <citation type="submission" date="2017-04" db="EMBL/GenBank/DDBJ databases">
        <authorList>
            <person name="Varghese N."/>
            <person name="Submissions S."/>
        </authorList>
    </citation>
    <scope>NUCLEOTIDE SEQUENCE [LARGE SCALE GENOMIC DNA]</scope>
    <source>
        <strain evidence="4">K3S</strain>
    </source>
</reference>
<evidence type="ECO:0000313" key="3">
    <source>
        <dbReference type="EMBL" id="SME97939.1"/>
    </source>
</evidence>
<evidence type="ECO:0000256" key="2">
    <source>
        <dbReference type="SAM" id="Phobius"/>
    </source>
</evidence>
<feature type="region of interest" description="Disordered" evidence="1">
    <location>
        <begin position="34"/>
        <end position="132"/>
    </location>
</feature>
<evidence type="ECO:0008006" key="5">
    <source>
        <dbReference type="Google" id="ProtNLM"/>
    </source>
</evidence>
<dbReference type="InterPro" id="IPR013783">
    <property type="entry name" value="Ig-like_fold"/>
</dbReference>
<dbReference type="SUPFAM" id="SSF49478">
    <property type="entry name" value="Cna protein B-type domain"/>
    <property type="match status" value="1"/>
</dbReference>
<name>A0A1X7CK51_9BACT</name>
<evidence type="ECO:0000313" key="4">
    <source>
        <dbReference type="Proteomes" id="UP000192906"/>
    </source>
</evidence>
<dbReference type="AlphaFoldDB" id="A0A1X7CK51"/>
<dbReference type="Proteomes" id="UP000192906">
    <property type="component" value="Unassembled WGS sequence"/>
</dbReference>
<organism evidence="3 4">
    <name type="scientific">Desulfovibrio gilichinskyi</name>
    <dbReference type="NCBI Taxonomy" id="1519643"/>
    <lineage>
        <taxon>Bacteria</taxon>
        <taxon>Pseudomonadati</taxon>
        <taxon>Thermodesulfobacteriota</taxon>
        <taxon>Desulfovibrionia</taxon>
        <taxon>Desulfovibrionales</taxon>
        <taxon>Desulfovibrionaceae</taxon>
        <taxon>Desulfovibrio</taxon>
    </lineage>
</organism>
<keyword evidence="2" id="KW-0472">Membrane</keyword>
<gene>
    <name evidence="3" type="ORF">SAMN06295933_0993</name>
</gene>
<proteinExistence type="predicted"/>
<keyword evidence="2" id="KW-0812">Transmembrane</keyword>
<dbReference type="Gene3D" id="2.60.40.10">
    <property type="entry name" value="Immunoglobulins"/>
    <property type="match status" value="1"/>
</dbReference>
<keyword evidence="4" id="KW-1185">Reference proteome</keyword>
<feature type="transmembrane region" description="Helical" evidence="2">
    <location>
        <begin position="9"/>
        <end position="31"/>
    </location>
</feature>
<feature type="compositionally biased region" description="Basic and acidic residues" evidence="1">
    <location>
        <begin position="40"/>
        <end position="51"/>
    </location>
</feature>
<feature type="compositionally biased region" description="Basic residues" evidence="1">
    <location>
        <begin position="117"/>
        <end position="130"/>
    </location>
</feature>
<protein>
    <recommendedName>
        <fullName evidence="5">SPOR domain-containing protein</fullName>
    </recommendedName>
</protein>
<dbReference type="EMBL" id="FWZU01000001">
    <property type="protein sequence ID" value="SME97939.1"/>
    <property type="molecule type" value="Genomic_DNA"/>
</dbReference>
<feature type="region of interest" description="Disordered" evidence="1">
    <location>
        <begin position="1129"/>
        <end position="1154"/>
    </location>
</feature>
<feature type="compositionally biased region" description="Polar residues" evidence="1">
    <location>
        <begin position="1132"/>
        <end position="1154"/>
    </location>
</feature>
<evidence type="ECO:0000256" key="1">
    <source>
        <dbReference type="SAM" id="MobiDB-lite"/>
    </source>
</evidence>